<reference evidence="2 3" key="1">
    <citation type="submission" date="2015-04" db="EMBL/GenBank/DDBJ databases">
        <title>Complete genome sequence of Schizopora paradoxa KUC8140, a cosmopolitan wood degrader in East Asia.</title>
        <authorList>
            <consortium name="DOE Joint Genome Institute"/>
            <person name="Min B."/>
            <person name="Park H."/>
            <person name="Jang Y."/>
            <person name="Kim J.-J."/>
            <person name="Kim K.H."/>
            <person name="Pangilinan J."/>
            <person name="Lipzen A."/>
            <person name="Riley R."/>
            <person name="Grigoriev I.V."/>
            <person name="Spatafora J.W."/>
            <person name="Choi I.-G."/>
        </authorList>
    </citation>
    <scope>NUCLEOTIDE SEQUENCE [LARGE SCALE GENOMIC DNA]</scope>
    <source>
        <strain evidence="2 3">KUC8140</strain>
    </source>
</reference>
<protein>
    <submittedName>
        <fullName evidence="2">Uncharacterized protein</fullName>
    </submittedName>
</protein>
<accession>A0A0H2SU68</accession>
<feature type="compositionally biased region" description="Low complexity" evidence="1">
    <location>
        <begin position="303"/>
        <end position="319"/>
    </location>
</feature>
<organism evidence="2 3">
    <name type="scientific">Schizopora paradoxa</name>
    <dbReference type="NCBI Taxonomy" id="27342"/>
    <lineage>
        <taxon>Eukaryota</taxon>
        <taxon>Fungi</taxon>
        <taxon>Dikarya</taxon>
        <taxon>Basidiomycota</taxon>
        <taxon>Agaricomycotina</taxon>
        <taxon>Agaricomycetes</taxon>
        <taxon>Hymenochaetales</taxon>
        <taxon>Schizoporaceae</taxon>
        <taxon>Schizopora</taxon>
    </lineage>
</organism>
<feature type="compositionally biased region" description="Low complexity" evidence="1">
    <location>
        <begin position="393"/>
        <end position="408"/>
    </location>
</feature>
<dbReference type="OrthoDB" id="3071736at2759"/>
<feature type="region of interest" description="Disordered" evidence="1">
    <location>
        <begin position="88"/>
        <end position="124"/>
    </location>
</feature>
<feature type="compositionally biased region" description="Polar residues" evidence="1">
    <location>
        <begin position="276"/>
        <end position="292"/>
    </location>
</feature>
<dbReference type="STRING" id="27342.A0A0H2SU68"/>
<sequence>MEVHRPYDRAQASPAQGHKSSKSPSKRGKDGLTVDVTRLASSPGSRSQPNSKATKYTPSSSIAMDNSNAVACLDTDRRSSRRVERWLNEQQFFSTSRHTRSGSEDSGFWQPPTPKPDSFGAPSNPGLAYPNLAHCPPLFREREDDDDASTDSFVVVEEASTPTNDMPRPVFQVNGNDFTPPATPSTNTFRNTPTTTRTPSRPWRNINLPMTVPARLSSPGAHIALITAHQTPKKSVFRRLPLPDAFRPAAPAPTKVVLPSSENCRTSRQNQHKLDTSITPKASRYRLSSFSRTEAVKSLPGESSSPRPSTSTSSAATSTFVDNYPSNSTLAVPEEKVSASNRFRSRFALSLTKASQRLGASYAVPEKAGTLHNREFVGLESPSKASFVSQDATTSRSTFSSGSSPPSHSDIDTASYLAPSVAVKDPAATMKKKTASIFKERGNNGSTSALSVGRGTVFSSAAKRKKLVVSGLAKGDGAALEGLRKWCETFGELREISRLPNGDLLVDFKRAEVADTVCRISAQVFIDGVGSVFLSWCTGKKR</sequence>
<proteinExistence type="predicted"/>
<dbReference type="Proteomes" id="UP000053477">
    <property type="component" value="Unassembled WGS sequence"/>
</dbReference>
<feature type="compositionally biased region" description="Low complexity" evidence="1">
    <location>
        <begin position="184"/>
        <end position="204"/>
    </location>
</feature>
<name>A0A0H2SU68_9AGAM</name>
<evidence type="ECO:0000256" key="1">
    <source>
        <dbReference type="SAM" id="MobiDB-lite"/>
    </source>
</evidence>
<keyword evidence="3" id="KW-1185">Reference proteome</keyword>
<dbReference type="EMBL" id="KQ085882">
    <property type="protein sequence ID" value="KLO20671.1"/>
    <property type="molecule type" value="Genomic_DNA"/>
</dbReference>
<feature type="region of interest" description="Disordered" evidence="1">
    <location>
        <begin position="246"/>
        <end position="324"/>
    </location>
</feature>
<evidence type="ECO:0000313" key="2">
    <source>
        <dbReference type="EMBL" id="KLO20671.1"/>
    </source>
</evidence>
<feature type="compositionally biased region" description="Polar residues" evidence="1">
    <location>
        <begin position="39"/>
        <end position="68"/>
    </location>
</feature>
<feature type="region of interest" description="Disordered" evidence="1">
    <location>
        <begin position="387"/>
        <end position="411"/>
    </location>
</feature>
<feature type="region of interest" description="Disordered" evidence="1">
    <location>
        <begin position="1"/>
        <end position="68"/>
    </location>
</feature>
<gene>
    <name evidence="2" type="ORF">SCHPADRAFT_934492</name>
</gene>
<dbReference type="InParanoid" id="A0A0H2SU68"/>
<dbReference type="AlphaFoldDB" id="A0A0H2SU68"/>
<feature type="region of interest" description="Disordered" evidence="1">
    <location>
        <begin position="178"/>
        <end position="204"/>
    </location>
</feature>
<evidence type="ECO:0000313" key="3">
    <source>
        <dbReference type="Proteomes" id="UP000053477"/>
    </source>
</evidence>
<feature type="compositionally biased region" description="Polar residues" evidence="1">
    <location>
        <begin position="260"/>
        <end position="269"/>
    </location>
</feature>